<feature type="coiled-coil region" evidence="1">
    <location>
        <begin position="184"/>
        <end position="242"/>
    </location>
</feature>
<feature type="coiled-coil region" evidence="1">
    <location>
        <begin position="129"/>
        <end position="156"/>
    </location>
</feature>
<evidence type="ECO:0000256" key="1">
    <source>
        <dbReference type="SAM" id="Coils"/>
    </source>
</evidence>
<dbReference type="AlphaFoldDB" id="A0A8H7SCL0"/>
<keyword evidence="1" id="KW-0175">Coiled coil</keyword>
<protein>
    <submittedName>
        <fullName evidence="3">Uncharacterized protein</fullName>
    </submittedName>
</protein>
<gene>
    <name evidence="3" type="ORF">INT45_011434</name>
</gene>
<feature type="compositionally biased region" description="Basic and acidic residues" evidence="2">
    <location>
        <begin position="1"/>
        <end position="15"/>
    </location>
</feature>
<dbReference type="Proteomes" id="UP000646827">
    <property type="component" value="Unassembled WGS sequence"/>
</dbReference>
<dbReference type="EMBL" id="JAEPRB010000024">
    <property type="protein sequence ID" value="KAG2225766.1"/>
    <property type="molecule type" value="Genomic_DNA"/>
</dbReference>
<accession>A0A8H7SCL0</accession>
<reference evidence="3 4" key="1">
    <citation type="submission" date="2020-12" db="EMBL/GenBank/DDBJ databases">
        <title>Metabolic potential, ecology and presence of endohyphal bacteria is reflected in genomic diversity of Mucoromycotina.</title>
        <authorList>
            <person name="Muszewska A."/>
            <person name="Okrasinska A."/>
            <person name="Steczkiewicz K."/>
            <person name="Drgas O."/>
            <person name="Orlowska M."/>
            <person name="Perlinska-Lenart U."/>
            <person name="Aleksandrzak-Piekarczyk T."/>
            <person name="Szatraj K."/>
            <person name="Zielenkiewicz U."/>
            <person name="Pilsyk S."/>
            <person name="Malc E."/>
            <person name="Mieczkowski P."/>
            <person name="Kruszewska J.S."/>
            <person name="Biernat P."/>
            <person name="Pawlowska J."/>
        </authorList>
    </citation>
    <scope>NUCLEOTIDE SEQUENCE [LARGE SCALE GENOMIC DNA]</scope>
    <source>
        <strain evidence="3 4">CBS 142.35</strain>
    </source>
</reference>
<evidence type="ECO:0000256" key="2">
    <source>
        <dbReference type="SAM" id="MobiDB-lite"/>
    </source>
</evidence>
<keyword evidence="4" id="KW-1185">Reference proteome</keyword>
<evidence type="ECO:0000313" key="3">
    <source>
        <dbReference type="EMBL" id="KAG2225766.1"/>
    </source>
</evidence>
<proteinExistence type="predicted"/>
<dbReference type="OrthoDB" id="2420495at2759"/>
<feature type="region of interest" description="Disordered" evidence="2">
    <location>
        <begin position="1"/>
        <end position="32"/>
    </location>
</feature>
<name>A0A8H7SCL0_9FUNG</name>
<evidence type="ECO:0000313" key="4">
    <source>
        <dbReference type="Proteomes" id="UP000646827"/>
    </source>
</evidence>
<sequence length="473" mass="54360">MLDQRSNLDSKRKLDDFEDEWEREASSSNRVEPPNEFIKLATILDTQNEQLNKTCITLENKLASLQASLLDVDQELSSANCRMDDQSIGYDKSLLITLELARTTFGENQDFNQQSLPLCSDTDGLDEYLKQDNQICDDLNNSLSKLREQLPFLESMHDNHANELSGKDDIENLVAQYIRNELLHIKTEARRKGLESRIQSLEKDMRKLKGLPQVIPILKSSIEGFENNIKKETQEQKKIQHNDIEPLLSKIADTTIRTPLLTVKTADDHETLQQYLSQLDTILNTLNQQRAAQKLINYAYQVDNYHQQQHTSVLETLVDEISKQCRDYKILETSVIKDKQKPSASSDAQFKDDDAIAQIDNMLNQAKLDSLPGLRRRSFQGSSMLTKVNAILEYEKKWTEQWSNNFNSVLDAAYTLDETKEGLMDSLYEHAHTRDNLIMMPSPYIDLQSDLELQTQEIEDTLADLENVRDSNP</sequence>
<organism evidence="3 4">
    <name type="scientific">Circinella minor</name>
    <dbReference type="NCBI Taxonomy" id="1195481"/>
    <lineage>
        <taxon>Eukaryota</taxon>
        <taxon>Fungi</taxon>
        <taxon>Fungi incertae sedis</taxon>
        <taxon>Mucoromycota</taxon>
        <taxon>Mucoromycotina</taxon>
        <taxon>Mucoromycetes</taxon>
        <taxon>Mucorales</taxon>
        <taxon>Lichtheimiaceae</taxon>
        <taxon>Circinella</taxon>
    </lineage>
</organism>
<comment type="caution">
    <text evidence="3">The sequence shown here is derived from an EMBL/GenBank/DDBJ whole genome shotgun (WGS) entry which is preliminary data.</text>
</comment>